<dbReference type="SUPFAM" id="SSF53649">
    <property type="entry name" value="Alkaline phosphatase-like"/>
    <property type="match status" value="1"/>
</dbReference>
<dbReference type="PANTHER" id="PTHR42693">
    <property type="entry name" value="ARYLSULFATASE FAMILY MEMBER"/>
    <property type="match status" value="1"/>
</dbReference>
<dbReference type="AlphaFoldDB" id="A0A5K7X410"/>
<dbReference type="GO" id="GO:0004553">
    <property type="term" value="F:hydrolase activity, hydrolyzing O-glycosyl compounds"/>
    <property type="evidence" value="ECO:0007669"/>
    <property type="project" value="InterPro"/>
</dbReference>
<dbReference type="SUPFAM" id="SSF49899">
    <property type="entry name" value="Concanavalin A-like lectins/glucanases"/>
    <property type="match status" value="1"/>
</dbReference>
<comment type="cofactor">
    <cofactor evidence="1">
        <name>Ca(2+)</name>
        <dbReference type="ChEBI" id="CHEBI:29108"/>
    </cofactor>
</comment>
<dbReference type="PANTHER" id="PTHR42693:SF42">
    <property type="entry name" value="ARYLSULFATASE G"/>
    <property type="match status" value="1"/>
</dbReference>
<organism evidence="9 10">
    <name type="scientific">Lacipirellula parvula</name>
    <dbReference type="NCBI Taxonomy" id="2650471"/>
    <lineage>
        <taxon>Bacteria</taxon>
        <taxon>Pseudomonadati</taxon>
        <taxon>Planctomycetota</taxon>
        <taxon>Planctomycetia</taxon>
        <taxon>Pirellulales</taxon>
        <taxon>Lacipirellulaceae</taxon>
        <taxon>Lacipirellula</taxon>
    </lineage>
</organism>
<accession>A0A5K7X410</accession>
<evidence type="ECO:0000256" key="4">
    <source>
        <dbReference type="ARBA" id="ARBA00022729"/>
    </source>
</evidence>
<dbReference type="InterPro" id="IPR000917">
    <property type="entry name" value="Sulfatase_N"/>
</dbReference>
<dbReference type="PROSITE" id="PS00523">
    <property type="entry name" value="SULFATASE_1"/>
    <property type="match status" value="1"/>
</dbReference>
<comment type="similarity">
    <text evidence="2">Belongs to the sulfatase family.</text>
</comment>
<dbReference type="KEGG" id="lpav:PLANPX_0970"/>
<dbReference type="EMBL" id="AP021861">
    <property type="protein sequence ID" value="BBO31358.1"/>
    <property type="molecule type" value="Genomic_DNA"/>
</dbReference>
<dbReference type="InterPro" id="IPR017850">
    <property type="entry name" value="Alkaline_phosphatase_core_sf"/>
</dbReference>
<dbReference type="Gene3D" id="1.10.1330.10">
    <property type="entry name" value="Dockerin domain"/>
    <property type="match status" value="1"/>
</dbReference>
<dbReference type="SUPFAM" id="SSF63446">
    <property type="entry name" value="Type I dockerin domain"/>
    <property type="match status" value="1"/>
</dbReference>
<evidence type="ECO:0000256" key="5">
    <source>
        <dbReference type="ARBA" id="ARBA00022801"/>
    </source>
</evidence>
<keyword evidence="3" id="KW-0479">Metal-binding</keyword>
<dbReference type="GO" id="GO:0004065">
    <property type="term" value="F:arylsulfatase activity"/>
    <property type="evidence" value="ECO:0007669"/>
    <property type="project" value="TreeGrafter"/>
</dbReference>
<dbReference type="Pfam" id="PF00884">
    <property type="entry name" value="Sulfatase"/>
    <property type="match status" value="1"/>
</dbReference>
<dbReference type="PROSITE" id="PS00018">
    <property type="entry name" value="EF_HAND_1"/>
    <property type="match status" value="1"/>
</dbReference>
<evidence type="ECO:0000313" key="9">
    <source>
        <dbReference type="EMBL" id="BBO31358.1"/>
    </source>
</evidence>
<evidence type="ECO:0000256" key="6">
    <source>
        <dbReference type="ARBA" id="ARBA00022837"/>
    </source>
</evidence>
<evidence type="ECO:0000256" key="1">
    <source>
        <dbReference type="ARBA" id="ARBA00001913"/>
    </source>
</evidence>
<name>A0A5K7X410_9BACT</name>
<keyword evidence="6" id="KW-0106">Calcium</keyword>
<dbReference type="RefSeq" id="WP_152097516.1">
    <property type="nucleotide sequence ID" value="NZ_AP021861.1"/>
</dbReference>
<dbReference type="InterPro" id="IPR002105">
    <property type="entry name" value="Dockerin_1_rpt"/>
</dbReference>
<gene>
    <name evidence="9" type="ORF">PLANPX_0970</name>
</gene>
<feature type="signal peptide" evidence="7">
    <location>
        <begin position="1"/>
        <end position="38"/>
    </location>
</feature>
<dbReference type="Gene3D" id="2.60.120.200">
    <property type="match status" value="1"/>
</dbReference>
<dbReference type="Proteomes" id="UP000326837">
    <property type="component" value="Chromosome"/>
</dbReference>
<keyword evidence="4 7" id="KW-0732">Signal</keyword>
<dbReference type="Gene3D" id="3.40.720.10">
    <property type="entry name" value="Alkaline Phosphatase, subunit A"/>
    <property type="match status" value="1"/>
</dbReference>
<protein>
    <recommendedName>
        <fullName evidence="8">Sulfatase N-terminal domain-containing protein</fullName>
    </recommendedName>
</protein>
<feature type="chain" id="PRO_5024943185" description="Sulfatase N-terminal domain-containing protein" evidence="7">
    <location>
        <begin position="39"/>
        <end position="1039"/>
    </location>
</feature>
<dbReference type="InterPro" id="IPR018247">
    <property type="entry name" value="EF_Hand_1_Ca_BS"/>
</dbReference>
<feature type="domain" description="Sulfatase N-terminal" evidence="8">
    <location>
        <begin position="43"/>
        <end position="359"/>
    </location>
</feature>
<dbReference type="InterPro" id="IPR036439">
    <property type="entry name" value="Dockerin_dom_sf"/>
</dbReference>
<dbReference type="InterPro" id="IPR013320">
    <property type="entry name" value="ConA-like_dom_sf"/>
</dbReference>
<dbReference type="InterPro" id="IPR024607">
    <property type="entry name" value="Sulfatase_CS"/>
</dbReference>
<evidence type="ECO:0000256" key="7">
    <source>
        <dbReference type="SAM" id="SignalP"/>
    </source>
</evidence>
<dbReference type="GO" id="GO:0046872">
    <property type="term" value="F:metal ion binding"/>
    <property type="evidence" value="ECO:0007669"/>
    <property type="project" value="UniProtKB-KW"/>
</dbReference>
<keyword evidence="10" id="KW-1185">Reference proteome</keyword>
<evidence type="ECO:0000256" key="3">
    <source>
        <dbReference type="ARBA" id="ARBA00022723"/>
    </source>
</evidence>
<evidence type="ECO:0000313" key="10">
    <source>
        <dbReference type="Proteomes" id="UP000326837"/>
    </source>
</evidence>
<evidence type="ECO:0000256" key="2">
    <source>
        <dbReference type="ARBA" id="ARBA00008779"/>
    </source>
</evidence>
<evidence type="ECO:0000259" key="8">
    <source>
        <dbReference type="Pfam" id="PF00884"/>
    </source>
</evidence>
<dbReference type="Pfam" id="PF00404">
    <property type="entry name" value="Dockerin_1"/>
    <property type="match status" value="1"/>
</dbReference>
<dbReference type="Gene3D" id="3.30.1120.10">
    <property type="match status" value="1"/>
</dbReference>
<proteinExistence type="inferred from homology"/>
<dbReference type="GO" id="GO:0000272">
    <property type="term" value="P:polysaccharide catabolic process"/>
    <property type="evidence" value="ECO:0007669"/>
    <property type="project" value="InterPro"/>
</dbReference>
<reference evidence="10" key="1">
    <citation type="submission" date="2019-10" db="EMBL/GenBank/DDBJ databases">
        <title>Lacipirellula parvula gen. nov., sp. nov., representing a lineage of planctomycetes widespread in freshwater anoxic habitats, and description of the family Lacipirellulaceae.</title>
        <authorList>
            <person name="Dedysh S.N."/>
            <person name="Kulichevskaya I.S."/>
            <person name="Beletsky A.V."/>
            <person name="Rakitin A.L."/>
            <person name="Mardanov A.V."/>
            <person name="Ivanova A.A."/>
            <person name="Saltykova V.X."/>
            <person name="Rijpstra W.I.C."/>
            <person name="Sinninghe Damste J.S."/>
            <person name="Ravin N.V."/>
        </authorList>
    </citation>
    <scope>NUCLEOTIDE SEQUENCE [LARGE SCALE GENOMIC DNA]</scope>
    <source>
        <strain evidence="10">PX69</strain>
    </source>
</reference>
<dbReference type="InterPro" id="IPR050738">
    <property type="entry name" value="Sulfatase"/>
</dbReference>
<sequence>MTNFSSAVRFAATKFARPAIALATLGAFALVSVETASAQPAAPNIIVMIMDDLSWNGLSVLMDPNVPNSKSDFYQTPHIGALAQSGMRFSNGYAPTSMCSPTRAALLTGKSPGQLQSTELKDAQPGTDRYMGSFTGLPLTPPTPEFFDPTQLTIPRILKQSNPNYTSGLIGKWHLDIPTTVTPASAGFDYYRDVGVPSQNVDPWGLEALAHEADTFMTQSVNSNTPFFMQYAPKAPHPPIYAKPETRAKYEALPKGAVHKDPGYAAMIEHMDDSVGAVLDRVQELGIADNTYILFTSDHGAALNLSSGYPLRGGKSSILEGGVRVPYIVAGPGIAANTFSDLPVTTMDIFSTVASWGGYTGPVPQGVEGADLNVVLKNGGVLPAGVDHLERQYSEGGEIYVHQPQYMAVGPSTRLIPASFVREGDYKLYRQYGENGAADKYFLYNLKTDIGEAVNVANQNPTIVADLKAKLNNYLAKIDASFAYDVRTNINLTWNAETPGVDTTLWRSLENVDYKARESWTINAGGEAPTRLAAERYQANLSKAAFNFDGGDGMNTRFFHVSDPTARTTTLNPGTNDFDRSMSAQVWFRADDLQGSGILMESGDGTKGMSLTLGNADGVGGSNDLRFRVLGANGEALTLDVPIDRFADPTKDFIQATAVFNDSNTDRYLQLYVNGALVGQINGQLGDAHSLQWDGYDRAGLGNVGGDGLGAAGGSGVQPFTGGFRGEMASAKFNNYALTPANVLASYNSALAPVTFGVKSFGGGATSLASRPSSVAKNSAAVESAAVRIFHERSDRLDQSLTLDAALPANVILRPGAMGSTAQLAAGTLVSSYLFDLDPVGSAGSAVTSSGVITFNQIILGIMFDDASLAATDKILGSIGDYGVTSDRGLTLMGSGSTGDFIKISADRLTLSFRLTAAGDQMQQFRVVTGFMGPGDFNGDGIVNSADLTVWKTAFGTSAAGDANGDGITDGADFMIWQQNNGTGVAYGSSAVASNVTNVAANTTSVAAVPEPSAAAMLLIGMAASAAGIQRRKKAVRIG</sequence>
<keyword evidence="5" id="KW-0378">Hydrolase</keyword>